<evidence type="ECO:0000256" key="2">
    <source>
        <dbReference type="ARBA" id="ARBA00022741"/>
    </source>
</evidence>
<dbReference type="GO" id="GO:0005525">
    <property type="term" value="F:GTP binding"/>
    <property type="evidence" value="ECO:0007669"/>
    <property type="project" value="UniProtKB-KW"/>
</dbReference>
<dbReference type="InterPro" id="IPR005225">
    <property type="entry name" value="Small_GTP-bd"/>
</dbReference>
<comment type="similarity">
    <text evidence="1">Belongs to the TRAFAC class TrmE-Era-EngA-EngB-Septin-like GTPase superfamily. AIG1/Toc34/Toc159-like paraseptin GTPase family. IAN subfamily.</text>
</comment>
<organism evidence="5 6">
    <name type="scientific">Sphenodon punctatus</name>
    <name type="common">Tuatara</name>
    <name type="synonym">Hatteria punctata</name>
    <dbReference type="NCBI Taxonomy" id="8508"/>
    <lineage>
        <taxon>Eukaryota</taxon>
        <taxon>Metazoa</taxon>
        <taxon>Chordata</taxon>
        <taxon>Craniata</taxon>
        <taxon>Vertebrata</taxon>
        <taxon>Euteleostomi</taxon>
        <taxon>Lepidosauria</taxon>
        <taxon>Sphenodontia</taxon>
        <taxon>Sphenodontidae</taxon>
        <taxon>Sphenodon</taxon>
    </lineage>
</organism>
<keyword evidence="3" id="KW-0342">GTP-binding</keyword>
<dbReference type="CDD" id="cd01852">
    <property type="entry name" value="AIG1"/>
    <property type="match status" value="1"/>
</dbReference>
<dbReference type="Proteomes" id="UP000694392">
    <property type="component" value="Unplaced"/>
</dbReference>
<evidence type="ECO:0000313" key="5">
    <source>
        <dbReference type="Ensembl" id="ENSSPUP00000012831.1"/>
    </source>
</evidence>
<name>A0A8D0L7A9_SPHPU</name>
<accession>A0A8D0L7A9</accession>
<evidence type="ECO:0000259" key="4">
    <source>
        <dbReference type="PROSITE" id="PS51720"/>
    </source>
</evidence>
<dbReference type="FunFam" id="3.40.50.300:FF:000366">
    <property type="entry name" value="GTPase, IMAP family member 2"/>
    <property type="match status" value="1"/>
</dbReference>
<dbReference type="GeneTree" id="ENSGT00940000159509"/>
<dbReference type="PANTHER" id="PTHR10903:SF170">
    <property type="entry name" value="GTPASE IMAP FAMILY MEMBER 7"/>
    <property type="match status" value="1"/>
</dbReference>
<dbReference type="SUPFAM" id="SSF52540">
    <property type="entry name" value="P-loop containing nucleoside triphosphate hydrolases"/>
    <property type="match status" value="1"/>
</dbReference>
<dbReference type="InterPro" id="IPR027417">
    <property type="entry name" value="P-loop_NTPase"/>
</dbReference>
<dbReference type="NCBIfam" id="TIGR00231">
    <property type="entry name" value="small_GTP"/>
    <property type="match status" value="1"/>
</dbReference>
<dbReference type="Gene3D" id="3.40.50.300">
    <property type="entry name" value="P-loop containing nucleotide triphosphate hydrolases"/>
    <property type="match status" value="1"/>
</dbReference>
<feature type="domain" description="AIG1-type G" evidence="4">
    <location>
        <begin position="7"/>
        <end position="209"/>
    </location>
</feature>
<reference evidence="5" key="1">
    <citation type="submission" date="2025-08" db="UniProtKB">
        <authorList>
            <consortium name="Ensembl"/>
        </authorList>
    </citation>
    <scope>IDENTIFICATION</scope>
</reference>
<protein>
    <recommendedName>
        <fullName evidence="4">AIG1-type G domain-containing protein</fullName>
    </recommendedName>
</protein>
<dbReference type="InterPro" id="IPR045058">
    <property type="entry name" value="GIMA/IAN/Toc"/>
</dbReference>
<proteinExistence type="inferred from homology"/>
<dbReference type="InterPro" id="IPR006703">
    <property type="entry name" value="G_AIG1"/>
</dbReference>
<dbReference type="OMA" id="DERIPQM"/>
<reference evidence="5" key="2">
    <citation type="submission" date="2025-09" db="UniProtKB">
        <authorList>
            <consortium name="Ensembl"/>
        </authorList>
    </citation>
    <scope>IDENTIFICATION</scope>
</reference>
<dbReference type="AlphaFoldDB" id="A0A8D0L7A9"/>
<dbReference type="Pfam" id="PF04548">
    <property type="entry name" value="AIG1"/>
    <property type="match status" value="1"/>
</dbReference>
<dbReference type="PROSITE" id="PS51720">
    <property type="entry name" value="G_AIG1"/>
    <property type="match status" value="1"/>
</dbReference>
<evidence type="ECO:0000313" key="6">
    <source>
        <dbReference type="Proteomes" id="UP000694392"/>
    </source>
</evidence>
<dbReference type="PANTHER" id="PTHR10903">
    <property type="entry name" value="GTPASE, IMAP FAMILY MEMBER-RELATED"/>
    <property type="match status" value="1"/>
</dbReference>
<keyword evidence="2" id="KW-0547">Nucleotide-binding</keyword>
<sequence>MASYVKESHLRIVLVGKTGAGKSSVGNTILGKEAFTASVSPASVTRECLKQEVVINGRKITVVDTPGFFDTERNNAETSRKIRECADLLAPGPHAIIQVMQLARFTSEEKEVAKLVQKIFNLEAKNYSIILFTRKEDLDGQPLRTFLAKGDKDLHRLIDHCRDRTLAFNNKAPKNERTAQALELIEMIDHMVQMNGAESFYDKKKFEEDEARCGCVIL</sequence>
<evidence type="ECO:0000256" key="3">
    <source>
        <dbReference type="ARBA" id="ARBA00023134"/>
    </source>
</evidence>
<dbReference type="Ensembl" id="ENSSPUT00000013689.1">
    <property type="protein sequence ID" value="ENSSPUP00000012831.1"/>
    <property type="gene ID" value="ENSSPUG00000009896.1"/>
</dbReference>
<keyword evidence="6" id="KW-1185">Reference proteome</keyword>
<evidence type="ECO:0000256" key="1">
    <source>
        <dbReference type="ARBA" id="ARBA00008535"/>
    </source>
</evidence>